<dbReference type="CDD" id="cd02947">
    <property type="entry name" value="TRX_family"/>
    <property type="match status" value="1"/>
</dbReference>
<dbReference type="Pfam" id="PF00085">
    <property type="entry name" value="Thioredoxin"/>
    <property type="match status" value="1"/>
</dbReference>
<dbReference type="PROSITE" id="PS51352">
    <property type="entry name" value="THIOREDOXIN_2"/>
    <property type="match status" value="1"/>
</dbReference>
<dbReference type="SUPFAM" id="SSF52833">
    <property type="entry name" value="Thioredoxin-like"/>
    <property type="match status" value="1"/>
</dbReference>
<dbReference type="Gene3D" id="3.40.30.10">
    <property type="entry name" value="Glutaredoxin"/>
    <property type="match status" value="1"/>
</dbReference>
<evidence type="ECO:0000313" key="2">
    <source>
        <dbReference type="EMBL" id="QNN59646.1"/>
    </source>
</evidence>
<dbReference type="InterPro" id="IPR036249">
    <property type="entry name" value="Thioredoxin-like_sf"/>
</dbReference>
<reference evidence="2 3" key="1">
    <citation type="submission" date="2020-08" db="EMBL/GenBank/DDBJ databases">
        <title>Genome sequence of Diaphorobacter ruginosibacter DSM 27467T.</title>
        <authorList>
            <person name="Hyun D.-W."/>
            <person name="Bae J.-W."/>
        </authorList>
    </citation>
    <scope>NUCLEOTIDE SEQUENCE [LARGE SCALE GENOMIC DNA]</scope>
    <source>
        <strain evidence="2 3">DSM 27467</strain>
    </source>
</reference>
<feature type="domain" description="Thioredoxin" evidence="1">
    <location>
        <begin position="1"/>
        <end position="121"/>
    </location>
</feature>
<dbReference type="Proteomes" id="UP000515811">
    <property type="component" value="Chromosome"/>
</dbReference>
<organism evidence="2 3">
    <name type="scientific">Diaphorobacter ruginosibacter</name>
    <dbReference type="NCBI Taxonomy" id="1715720"/>
    <lineage>
        <taxon>Bacteria</taxon>
        <taxon>Pseudomonadati</taxon>
        <taxon>Pseudomonadota</taxon>
        <taxon>Betaproteobacteria</taxon>
        <taxon>Burkholderiales</taxon>
        <taxon>Comamonadaceae</taxon>
        <taxon>Diaphorobacter</taxon>
    </lineage>
</organism>
<proteinExistence type="predicted"/>
<dbReference type="AlphaFoldDB" id="A0A7G9RVM1"/>
<sequence>MPVNAAPDTAAAVGPVQRVICLCAQWCVVCNQYQPQFEQLAAQFPGVEFRWVDVEDEEESMGDYEVETFPTLLIAEGGEARFLGPVLPQPALVGTLLKRLIQEGARSPDAQADALLQRIVNSQR</sequence>
<protein>
    <submittedName>
        <fullName evidence="2">Thioredoxin family protein</fullName>
    </submittedName>
</protein>
<name>A0A7G9RVM1_9BURK</name>
<gene>
    <name evidence="2" type="ORF">H9K76_14810</name>
</gene>
<dbReference type="InterPro" id="IPR013766">
    <property type="entry name" value="Thioredoxin_domain"/>
</dbReference>
<accession>A0A7G9RVM1</accession>
<keyword evidence="3" id="KW-1185">Reference proteome</keyword>
<evidence type="ECO:0000313" key="3">
    <source>
        <dbReference type="Proteomes" id="UP000515811"/>
    </source>
</evidence>
<dbReference type="EMBL" id="CP060714">
    <property type="protein sequence ID" value="QNN59646.1"/>
    <property type="molecule type" value="Genomic_DNA"/>
</dbReference>
<dbReference type="KEGG" id="drg:H9K76_14810"/>
<evidence type="ECO:0000259" key="1">
    <source>
        <dbReference type="PROSITE" id="PS51352"/>
    </source>
</evidence>